<dbReference type="InterPro" id="IPR025851">
    <property type="entry name" value="SUKH-4"/>
</dbReference>
<protein>
    <recommendedName>
        <fullName evidence="3">SUKH-4 immunity protein</fullName>
    </recommendedName>
</protein>
<gene>
    <name evidence="1" type="ORF">GCM10018781_25800</name>
</gene>
<dbReference type="GeneID" id="95353036"/>
<reference evidence="1" key="2">
    <citation type="submission" date="2020-09" db="EMBL/GenBank/DDBJ databases">
        <authorList>
            <person name="Sun Q."/>
            <person name="Ohkuma M."/>
        </authorList>
    </citation>
    <scope>NUCLEOTIDE SEQUENCE</scope>
    <source>
        <strain evidence="1">JCM 4646</strain>
    </source>
</reference>
<evidence type="ECO:0008006" key="3">
    <source>
        <dbReference type="Google" id="ProtNLM"/>
    </source>
</evidence>
<name>A0A919KQH2_9ACTN</name>
<organism evidence="1 2">
    <name type="scientific">Kitasatospora indigofera</name>
    <dbReference type="NCBI Taxonomy" id="67307"/>
    <lineage>
        <taxon>Bacteria</taxon>
        <taxon>Bacillati</taxon>
        <taxon>Actinomycetota</taxon>
        <taxon>Actinomycetes</taxon>
        <taxon>Kitasatosporales</taxon>
        <taxon>Streptomycetaceae</taxon>
        <taxon>Kitasatospora</taxon>
    </lineage>
</organism>
<dbReference type="Pfam" id="PF14435">
    <property type="entry name" value="SUKH-4"/>
    <property type="match status" value="2"/>
</dbReference>
<evidence type="ECO:0000313" key="1">
    <source>
        <dbReference type="EMBL" id="GHH68592.1"/>
    </source>
</evidence>
<keyword evidence="2" id="KW-1185">Reference proteome</keyword>
<dbReference type="EMBL" id="BNBO01000011">
    <property type="protein sequence ID" value="GHH68592.1"/>
    <property type="molecule type" value="Genomic_DNA"/>
</dbReference>
<accession>A0A919KQH2</accession>
<comment type="caution">
    <text evidence="1">The sequence shown here is derived from an EMBL/GenBank/DDBJ whole genome shotgun (WGS) entry which is preliminary data.</text>
</comment>
<evidence type="ECO:0000313" key="2">
    <source>
        <dbReference type="Proteomes" id="UP000617734"/>
    </source>
</evidence>
<dbReference type="Proteomes" id="UP000617734">
    <property type="component" value="Unassembled WGS sequence"/>
</dbReference>
<proteinExistence type="predicted"/>
<sequence>MDGLRAPVTARDLDDWFGPAEVRRLPAGLLPGALVHEPSRRFLTRVGLPLRAAGLELDADAVAPWPTLSAVLGEDVLDGGRLLVIGAPAYGDGLLVLDAVGGAVHLATRRPGPPAEPDLELIASGLAGLVRLLREAVALRRGAADPAAGPLRRGPAACRRVIAAAEERMRELDPAPFGTDGSAPYWSTLVRAEGLRWGASRGDGTGLAFDLAPELVAELGEPVRHPAAGLPAALTHGPTGRLLTELGLPAGHRLLRDVSRQLLPLAEAEPWRFDEDLDEAEDDRPHQRDFLRIGGWPYDCGIVLDGRTGRVEVTAGDGEEGWPEAYLNQDLSALLLMCWTVDRIRAEHGRGAAGPRRGGRRVFDPSALLEGLLEELLAEIDPAAFASERRPWRGLAEDGHMGGLIG</sequence>
<dbReference type="RefSeq" id="WP_190210943.1">
    <property type="nucleotide sequence ID" value="NZ_BNBO01000011.1"/>
</dbReference>
<dbReference type="AlphaFoldDB" id="A0A919KQH2"/>
<reference evidence="1" key="1">
    <citation type="journal article" date="2014" name="Int. J. Syst. Evol. Microbiol.">
        <title>Complete genome sequence of Corynebacterium casei LMG S-19264T (=DSM 44701T), isolated from a smear-ripened cheese.</title>
        <authorList>
            <consortium name="US DOE Joint Genome Institute (JGI-PGF)"/>
            <person name="Walter F."/>
            <person name="Albersmeier A."/>
            <person name="Kalinowski J."/>
            <person name="Ruckert C."/>
        </authorList>
    </citation>
    <scope>NUCLEOTIDE SEQUENCE</scope>
    <source>
        <strain evidence="1">JCM 4646</strain>
    </source>
</reference>